<organism evidence="1 2">
    <name type="scientific">Parasedimentitalea huanghaiensis</name>
    <dbReference type="NCBI Taxonomy" id="2682100"/>
    <lineage>
        <taxon>Bacteria</taxon>
        <taxon>Pseudomonadati</taxon>
        <taxon>Pseudomonadota</taxon>
        <taxon>Alphaproteobacteria</taxon>
        <taxon>Rhodobacterales</taxon>
        <taxon>Paracoccaceae</taxon>
        <taxon>Parasedimentitalea</taxon>
    </lineage>
</organism>
<evidence type="ECO:0000313" key="2">
    <source>
        <dbReference type="Proteomes" id="UP000478892"/>
    </source>
</evidence>
<dbReference type="EMBL" id="WQLV01000005">
    <property type="protein sequence ID" value="MVO16135.1"/>
    <property type="molecule type" value="Genomic_DNA"/>
</dbReference>
<sequence length="97" mass="10350">MSPEIREAVRERSDALARGAFAQIYQPEYVLLGSLDREVDFAILGVVGSRQAAFVSASKHFFWIGCVAVAQFSVTLGVLTLEGVEAAVSSVSLSKGD</sequence>
<protein>
    <submittedName>
        <fullName evidence="1">Uncharacterized protein</fullName>
    </submittedName>
</protein>
<name>A0A6L6WHS2_9RHOB</name>
<keyword evidence="2" id="KW-1185">Reference proteome</keyword>
<reference evidence="1 2" key="1">
    <citation type="submission" date="2019-12" db="EMBL/GenBank/DDBJ databases">
        <authorList>
            <person name="Zhang Y.-J."/>
        </authorList>
    </citation>
    <scope>NUCLEOTIDE SEQUENCE [LARGE SCALE GENOMIC DNA]</scope>
    <source>
        <strain evidence="1 2">CY05</strain>
    </source>
</reference>
<gene>
    <name evidence="1" type="ORF">GO984_09950</name>
</gene>
<dbReference type="AlphaFoldDB" id="A0A6L6WHS2"/>
<dbReference type="RefSeq" id="WP_157022371.1">
    <property type="nucleotide sequence ID" value="NZ_WQLV01000005.1"/>
</dbReference>
<evidence type="ECO:0000313" key="1">
    <source>
        <dbReference type="EMBL" id="MVO16135.1"/>
    </source>
</evidence>
<proteinExistence type="predicted"/>
<dbReference type="Proteomes" id="UP000478892">
    <property type="component" value="Unassembled WGS sequence"/>
</dbReference>
<comment type="caution">
    <text evidence="1">The sequence shown here is derived from an EMBL/GenBank/DDBJ whole genome shotgun (WGS) entry which is preliminary data.</text>
</comment>
<accession>A0A6L6WHS2</accession>